<dbReference type="PANTHER" id="PTHR10434">
    <property type="entry name" value="1-ACYL-SN-GLYCEROL-3-PHOSPHATE ACYLTRANSFERASE"/>
    <property type="match status" value="1"/>
</dbReference>
<gene>
    <name evidence="6" type="ORF">UFOPK1722_01276</name>
</gene>
<dbReference type="PANTHER" id="PTHR10434:SF11">
    <property type="entry name" value="1-ACYL-SN-GLYCEROL-3-PHOSPHATE ACYLTRANSFERASE"/>
    <property type="match status" value="1"/>
</dbReference>
<dbReference type="AlphaFoldDB" id="A0A6J6F7E2"/>
<proteinExistence type="inferred from homology"/>
<dbReference type="Pfam" id="PF01553">
    <property type="entry name" value="Acyltransferase"/>
    <property type="match status" value="1"/>
</dbReference>
<keyword evidence="4" id="KW-0812">Transmembrane</keyword>
<keyword evidence="2" id="KW-0808">Transferase</keyword>
<protein>
    <submittedName>
        <fullName evidence="6">Unannotated protein</fullName>
    </submittedName>
</protein>
<accession>A0A6J6F7E2</accession>
<dbReference type="GO" id="GO:0003841">
    <property type="term" value="F:1-acylglycerol-3-phosphate O-acyltransferase activity"/>
    <property type="evidence" value="ECO:0007669"/>
    <property type="project" value="InterPro"/>
</dbReference>
<dbReference type="InterPro" id="IPR004552">
    <property type="entry name" value="AGP_acyltrans"/>
</dbReference>
<dbReference type="CDD" id="cd07989">
    <property type="entry name" value="LPLAT_AGPAT-like"/>
    <property type="match status" value="1"/>
</dbReference>
<dbReference type="NCBIfam" id="TIGR00530">
    <property type="entry name" value="AGP_acyltrn"/>
    <property type="match status" value="1"/>
</dbReference>
<comment type="similarity">
    <text evidence="1">Belongs to the 1-acyl-sn-glycerol-3-phosphate acyltransferase family.</text>
</comment>
<evidence type="ECO:0000256" key="3">
    <source>
        <dbReference type="ARBA" id="ARBA00023315"/>
    </source>
</evidence>
<dbReference type="GO" id="GO:0006654">
    <property type="term" value="P:phosphatidic acid biosynthetic process"/>
    <property type="evidence" value="ECO:0007669"/>
    <property type="project" value="TreeGrafter"/>
</dbReference>
<reference evidence="6" key="1">
    <citation type="submission" date="2020-05" db="EMBL/GenBank/DDBJ databases">
        <authorList>
            <person name="Chiriac C."/>
            <person name="Salcher M."/>
            <person name="Ghai R."/>
            <person name="Kavagutti S V."/>
        </authorList>
    </citation>
    <scope>NUCLEOTIDE SEQUENCE</scope>
</reference>
<dbReference type="EMBL" id="CAEZTS010000116">
    <property type="protein sequence ID" value="CAB4584832.1"/>
    <property type="molecule type" value="Genomic_DNA"/>
</dbReference>
<dbReference type="SMART" id="SM00563">
    <property type="entry name" value="PlsC"/>
    <property type="match status" value="1"/>
</dbReference>
<evidence type="ECO:0000313" key="6">
    <source>
        <dbReference type="EMBL" id="CAB4584832.1"/>
    </source>
</evidence>
<feature type="domain" description="Phospholipid/glycerol acyltransferase" evidence="5">
    <location>
        <begin position="76"/>
        <end position="189"/>
    </location>
</feature>
<dbReference type="SUPFAM" id="SSF69593">
    <property type="entry name" value="Glycerol-3-phosphate (1)-acyltransferase"/>
    <property type="match status" value="1"/>
</dbReference>
<name>A0A6J6F7E2_9ZZZZ</name>
<organism evidence="6">
    <name type="scientific">freshwater metagenome</name>
    <dbReference type="NCBI Taxonomy" id="449393"/>
    <lineage>
        <taxon>unclassified sequences</taxon>
        <taxon>metagenomes</taxon>
        <taxon>ecological metagenomes</taxon>
    </lineage>
</organism>
<keyword evidence="3" id="KW-0012">Acyltransferase</keyword>
<dbReference type="GO" id="GO:0016020">
    <property type="term" value="C:membrane"/>
    <property type="evidence" value="ECO:0007669"/>
    <property type="project" value="InterPro"/>
</dbReference>
<evidence type="ECO:0000256" key="4">
    <source>
        <dbReference type="SAM" id="Phobius"/>
    </source>
</evidence>
<evidence type="ECO:0000259" key="5">
    <source>
        <dbReference type="SMART" id="SM00563"/>
    </source>
</evidence>
<keyword evidence="4" id="KW-0472">Membrane</keyword>
<evidence type="ECO:0000256" key="1">
    <source>
        <dbReference type="ARBA" id="ARBA00008655"/>
    </source>
</evidence>
<evidence type="ECO:0000256" key="2">
    <source>
        <dbReference type="ARBA" id="ARBA00022679"/>
    </source>
</evidence>
<feature type="transmembrane region" description="Helical" evidence="4">
    <location>
        <begin position="6"/>
        <end position="31"/>
    </location>
</feature>
<keyword evidence="4" id="KW-1133">Transmembrane helix</keyword>
<sequence>MRRSLLSIWSWFALGVIVIVWTPLVAVVWLVTTPFDKGRYATGYVFRRLCVVHQVLTPMWKFHTSGKLPENKRNPYVMVSNHESFVDMLLISHLKIEMKWLSKKSIFNIPLVGWMMKMSGDISLVRGDRSSGSAALETCKTWLDRKMSVMIFPEGTRSADGEMRAFKDGAFRLAIETGTPILPLAVHGTRSALRKHDWRLGDSEAEVRVLAPIETTGMTEADIPVLRDRVRDLIANEIAAMRADD</sequence>
<dbReference type="InterPro" id="IPR002123">
    <property type="entry name" value="Plipid/glycerol_acylTrfase"/>
</dbReference>